<evidence type="ECO:0000256" key="1">
    <source>
        <dbReference type="ARBA" id="ARBA00022679"/>
    </source>
</evidence>
<keyword evidence="4" id="KW-0067">ATP-binding</keyword>
<dbReference type="InterPro" id="IPR036554">
    <property type="entry name" value="GHMP_kinase_C_sf"/>
</dbReference>
<reference evidence="7" key="1">
    <citation type="submission" date="2021-05" db="EMBL/GenBank/DDBJ databases">
        <title>Whole genome sequence of Curtobacterium flaccumfaciens pv. flaccumfaciens strain CFBP 3417.</title>
        <authorList>
            <person name="Osdaghi E."/>
            <person name="Taghouti G."/>
            <person name="Portier P."/>
            <person name="Fazliarab A."/>
            <person name="Taghavi S.M."/>
            <person name="Briand M."/>
            <person name="Le-Saux M."/>
            <person name="Jacques M.-A."/>
        </authorList>
    </citation>
    <scope>NUCLEOTIDE SEQUENCE</scope>
    <source>
        <strain evidence="7">CFBP 3417</strain>
    </source>
</reference>
<dbReference type="GO" id="GO:0006012">
    <property type="term" value="P:galactose metabolic process"/>
    <property type="evidence" value="ECO:0007669"/>
    <property type="project" value="TreeGrafter"/>
</dbReference>
<dbReference type="InterPro" id="IPR006204">
    <property type="entry name" value="GHMP_kinase_N_dom"/>
</dbReference>
<dbReference type="Gene3D" id="3.30.230.120">
    <property type="match status" value="1"/>
</dbReference>
<dbReference type="SUPFAM" id="SSF54211">
    <property type="entry name" value="Ribosomal protein S5 domain 2-like"/>
    <property type="match status" value="1"/>
</dbReference>
<evidence type="ECO:0000313" key="8">
    <source>
        <dbReference type="Proteomes" id="UP000709437"/>
    </source>
</evidence>
<accession>A0A9Q2W2X9</accession>
<dbReference type="GO" id="GO:0005524">
    <property type="term" value="F:ATP binding"/>
    <property type="evidence" value="ECO:0007669"/>
    <property type="project" value="UniProtKB-KW"/>
</dbReference>
<dbReference type="InterPro" id="IPR020568">
    <property type="entry name" value="Ribosomal_Su5_D2-typ_SF"/>
</dbReference>
<dbReference type="Pfam" id="PF00288">
    <property type="entry name" value="GHMP_kinases_N"/>
    <property type="match status" value="1"/>
</dbReference>
<protein>
    <recommendedName>
        <fullName evidence="9">GHMP kinase N-terminal domain-containing protein</fullName>
    </recommendedName>
</protein>
<dbReference type="RefSeq" id="WP_017888654.1">
    <property type="nucleotide sequence ID" value="NZ_JAHEWX010000001.1"/>
</dbReference>
<dbReference type="PANTHER" id="PTHR10457">
    <property type="entry name" value="MEVALONATE KINASE/GALACTOKINASE"/>
    <property type="match status" value="1"/>
</dbReference>
<feature type="domain" description="GHMP kinase N-terminal" evidence="5">
    <location>
        <begin position="76"/>
        <end position="155"/>
    </location>
</feature>
<comment type="caution">
    <text evidence="7">The sequence shown here is derived from an EMBL/GenBank/DDBJ whole genome shotgun (WGS) entry which is preliminary data.</text>
</comment>
<dbReference type="PRINTS" id="PR00960">
    <property type="entry name" value="LMBPPROTEIN"/>
</dbReference>
<dbReference type="EMBL" id="JAHEWX010000001">
    <property type="protein sequence ID" value="MBT1540329.1"/>
    <property type="molecule type" value="Genomic_DNA"/>
</dbReference>
<gene>
    <name evidence="7" type="ORF">KK103_01010</name>
</gene>
<dbReference type="PANTHER" id="PTHR10457:SF29">
    <property type="entry name" value="LMBP PROTEIN"/>
    <property type="match status" value="1"/>
</dbReference>
<dbReference type="Proteomes" id="UP000709437">
    <property type="component" value="Unassembled WGS sequence"/>
</dbReference>
<dbReference type="InterPro" id="IPR013750">
    <property type="entry name" value="GHMP_kinase_C_dom"/>
</dbReference>
<keyword evidence="1" id="KW-0808">Transferase</keyword>
<dbReference type="SUPFAM" id="SSF55060">
    <property type="entry name" value="GHMP Kinase, C-terminal domain"/>
    <property type="match status" value="1"/>
</dbReference>
<dbReference type="InterPro" id="IPR014606">
    <property type="entry name" value="Heptose_7-P_kinase"/>
</dbReference>
<sequence>MIIARSPLRVSFFGGGSDLPAYFSEQPGCVVSTTIDLAVETVVRPRARGGIRVVTDGVQTADSPAAIEHDFVREALLHDTPAVPVDVSIHSDVRSSGTGLGTSGAVVTSLVAALAALRGADLEPSALAATASEIEMIRCARPVGLQDQTASAHGGLRRYDFGTDGSTVATPIDMPERARQDLESSLVLVDTLIGRDAGQQLGRQSRTMSRPGGARDRVTRMVELARVMGDELAAGRTDSFGPALHEAWTLKAAVLGTTASPVVELYEHGRTLGATGGKLLGAGGGGHMLFVVPPSERAAFVRALGPERVVPFAFSETGTRVRVA</sequence>
<evidence type="ECO:0000259" key="5">
    <source>
        <dbReference type="Pfam" id="PF00288"/>
    </source>
</evidence>
<dbReference type="InterPro" id="IPR001174">
    <property type="entry name" value="HddA/FKP"/>
</dbReference>
<evidence type="ECO:0000256" key="3">
    <source>
        <dbReference type="ARBA" id="ARBA00022777"/>
    </source>
</evidence>
<dbReference type="AlphaFoldDB" id="A0A9Q2W2X9"/>
<evidence type="ECO:0000256" key="2">
    <source>
        <dbReference type="ARBA" id="ARBA00022741"/>
    </source>
</evidence>
<evidence type="ECO:0000256" key="4">
    <source>
        <dbReference type="ARBA" id="ARBA00022840"/>
    </source>
</evidence>
<dbReference type="GeneID" id="99624174"/>
<organism evidence="7 8">
    <name type="scientific">Curtobacterium flaccumfaciens pv. flaccumfaciens</name>
    <dbReference type="NCBI Taxonomy" id="138532"/>
    <lineage>
        <taxon>Bacteria</taxon>
        <taxon>Bacillati</taxon>
        <taxon>Actinomycetota</taxon>
        <taxon>Actinomycetes</taxon>
        <taxon>Micrococcales</taxon>
        <taxon>Microbacteriaceae</taxon>
        <taxon>Curtobacterium</taxon>
    </lineage>
</organism>
<feature type="domain" description="GHMP kinase C-terminal" evidence="6">
    <location>
        <begin position="231"/>
        <end position="303"/>
    </location>
</feature>
<keyword evidence="2" id="KW-0547">Nucleotide-binding</keyword>
<keyword evidence="3" id="KW-0418">Kinase</keyword>
<name>A0A9Q2W2X9_9MICO</name>
<dbReference type="Pfam" id="PF08544">
    <property type="entry name" value="GHMP_kinases_C"/>
    <property type="match status" value="1"/>
</dbReference>
<evidence type="ECO:0000259" key="6">
    <source>
        <dbReference type="Pfam" id="PF08544"/>
    </source>
</evidence>
<dbReference type="GO" id="GO:0005829">
    <property type="term" value="C:cytosol"/>
    <property type="evidence" value="ECO:0007669"/>
    <property type="project" value="TreeGrafter"/>
</dbReference>
<dbReference type="GO" id="GO:0004335">
    <property type="term" value="F:galactokinase activity"/>
    <property type="evidence" value="ECO:0007669"/>
    <property type="project" value="TreeGrafter"/>
</dbReference>
<evidence type="ECO:0000313" key="7">
    <source>
        <dbReference type="EMBL" id="MBT1540329.1"/>
    </source>
</evidence>
<proteinExistence type="predicted"/>
<dbReference type="PIRSF" id="PIRSF036406">
    <property type="entry name" value="Hept_kin"/>
    <property type="match status" value="1"/>
</dbReference>
<evidence type="ECO:0008006" key="9">
    <source>
        <dbReference type="Google" id="ProtNLM"/>
    </source>
</evidence>